<dbReference type="Proteomes" id="UP000053593">
    <property type="component" value="Unassembled WGS sequence"/>
</dbReference>
<evidence type="ECO:0000313" key="3">
    <source>
        <dbReference type="Proteomes" id="UP000053593"/>
    </source>
</evidence>
<evidence type="ECO:0000313" key="2">
    <source>
        <dbReference type="EMBL" id="KIK59059.1"/>
    </source>
</evidence>
<dbReference type="InterPro" id="IPR052974">
    <property type="entry name" value="GH79_Enzymes"/>
</dbReference>
<keyword evidence="3" id="KW-1185">Reference proteome</keyword>
<organism evidence="2 3">
    <name type="scientific">Collybiopsis luxurians FD-317 M1</name>
    <dbReference type="NCBI Taxonomy" id="944289"/>
    <lineage>
        <taxon>Eukaryota</taxon>
        <taxon>Fungi</taxon>
        <taxon>Dikarya</taxon>
        <taxon>Basidiomycota</taxon>
        <taxon>Agaricomycotina</taxon>
        <taxon>Agaricomycetes</taxon>
        <taxon>Agaricomycetidae</taxon>
        <taxon>Agaricales</taxon>
        <taxon>Marasmiineae</taxon>
        <taxon>Omphalotaceae</taxon>
        <taxon>Collybiopsis</taxon>
        <taxon>Collybiopsis luxurians</taxon>
    </lineage>
</organism>
<proteinExistence type="predicted"/>
<keyword evidence="2" id="KW-0378">Hydrolase</keyword>
<dbReference type="EMBL" id="KN834781">
    <property type="protein sequence ID" value="KIK59059.1"/>
    <property type="molecule type" value="Genomic_DNA"/>
</dbReference>
<evidence type="ECO:0000256" key="1">
    <source>
        <dbReference type="SAM" id="MobiDB-lite"/>
    </source>
</evidence>
<dbReference type="AlphaFoldDB" id="A0A0D0C9B5"/>
<reference evidence="2 3" key="1">
    <citation type="submission" date="2014-04" db="EMBL/GenBank/DDBJ databases">
        <title>Evolutionary Origins and Diversification of the Mycorrhizal Mutualists.</title>
        <authorList>
            <consortium name="DOE Joint Genome Institute"/>
            <consortium name="Mycorrhizal Genomics Consortium"/>
            <person name="Kohler A."/>
            <person name="Kuo A."/>
            <person name="Nagy L.G."/>
            <person name="Floudas D."/>
            <person name="Copeland A."/>
            <person name="Barry K.W."/>
            <person name="Cichocki N."/>
            <person name="Veneault-Fourrey C."/>
            <person name="LaButti K."/>
            <person name="Lindquist E.A."/>
            <person name="Lipzen A."/>
            <person name="Lundell T."/>
            <person name="Morin E."/>
            <person name="Murat C."/>
            <person name="Riley R."/>
            <person name="Ohm R."/>
            <person name="Sun H."/>
            <person name="Tunlid A."/>
            <person name="Henrissat B."/>
            <person name="Grigoriev I.V."/>
            <person name="Hibbett D.S."/>
            <person name="Martin F."/>
        </authorList>
    </citation>
    <scope>NUCLEOTIDE SEQUENCE [LARGE SCALE GENOMIC DNA]</scope>
    <source>
        <strain evidence="2 3">FD-317 M1</strain>
    </source>
</reference>
<gene>
    <name evidence="2" type="ORF">GYMLUDRAFT_86032</name>
</gene>
<sequence>MVWDTGFVDALDFSLAYLSVKHYPTDSCTALGSSTLRDPQTEFPNYLNNTSSKFVEESYPNPTAFTQSKGKKFLMMETNTASCGGFSGLSDSFGAALWALDYSMQMAYRKFQCLLRLALFIHHEAPPTNQSTFHQRTIGPMYSSTLILAETLGNPVRATLFNNITDPSDASDYTALIAIGGQTGTSNATPGQVKVNFALVFLTDDALSESGGDGDQTTITFPTTAYTKLQNTATVDPQVLATSNGDRGGRLGSTRKGSANGGVSDDEIDWDTVMDNFDDRAGMVLLVEAGTG</sequence>
<dbReference type="PANTHER" id="PTHR36183">
    <property type="entry name" value="BETA-GLUCURONIDASE"/>
    <property type="match status" value="1"/>
</dbReference>
<name>A0A0D0C9B5_9AGAR</name>
<dbReference type="HOGENOM" id="CLU_953331_0_0_1"/>
<accession>A0A0D0C9B5</accession>
<dbReference type="Gene3D" id="3.20.20.80">
    <property type="entry name" value="Glycosidases"/>
    <property type="match status" value="1"/>
</dbReference>
<dbReference type="OrthoDB" id="2796951at2759"/>
<dbReference type="GO" id="GO:0016787">
    <property type="term" value="F:hydrolase activity"/>
    <property type="evidence" value="ECO:0007669"/>
    <property type="project" value="UniProtKB-KW"/>
</dbReference>
<dbReference type="PANTHER" id="PTHR36183:SF2">
    <property type="entry name" value="BETA-GLUCURONIDASE C-TERMINAL DOMAIN-CONTAINING PROTEIN"/>
    <property type="match status" value="1"/>
</dbReference>
<protein>
    <submittedName>
        <fullName evidence="2">Glycoside hydrolase family 79 protein</fullName>
    </submittedName>
</protein>
<feature type="region of interest" description="Disordered" evidence="1">
    <location>
        <begin position="237"/>
        <end position="266"/>
    </location>
</feature>